<proteinExistence type="predicted"/>
<keyword evidence="2" id="KW-1185">Reference proteome</keyword>
<protein>
    <submittedName>
        <fullName evidence="1">Uncharacterized protein</fullName>
    </submittedName>
</protein>
<dbReference type="Proteomes" id="UP001434883">
    <property type="component" value="Unassembled WGS sequence"/>
</dbReference>
<gene>
    <name evidence="1" type="ORF">XENOCAPTIV_017816</name>
</gene>
<name>A0ABV0S160_9TELE</name>
<sequence length="88" mass="9978">MISCCSTQAYPSCPLCLPAFLLVLREIPYPFSRPFNDRSLPKSIQGYPLQLHSRHLKSPSAPFTTRTPQLCLHTPEQCCITLNIEVFL</sequence>
<organism evidence="1 2">
    <name type="scientific">Xenoophorus captivus</name>
    <dbReference type="NCBI Taxonomy" id="1517983"/>
    <lineage>
        <taxon>Eukaryota</taxon>
        <taxon>Metazoa</taxon>
        <taxon>Chordata</taxon>
        <taxon>Craniata</taxon>
        <taxon>Vertebrata</taxon>
        <taxon>Euteleostomi</taxon>
        <taxon>Actinopterygii</taxon>
        <taxon>Neopterygii</taxon>
        <taxon>Teleostei</taxon>
        <taxon>Neoteleostei</taxon>
        <taxon>Acanthomorphata</taxon>
        <taxon>Ovalentaria</taxon>
        <taxon>Atherinomorphae</taxon>
        <taxon>Cyprinodontiformes</taxon>
        <taxon>Goodeidae</taxon>
        <taxon>Xenoophorus</taxon>
    </lineage>
</organism>
<evidence type="ECO:0000313" key="2">
    <source>
        <dbReference type="Proteomes" id="UP001434883"/>
    </source>
</evidence>
<dbReference type="EMBL" id="JAHRIN010062535">
    <property type="protein sequence ID" value="MEQ2213612.1"/>
    <property type="molecule type" value="Genomic_DNA"/>
</dbReference>
<evidence type="ECO:0000313" key="1">
    <source>
        <dbReference type="EMBL" id="MEQ2213612.1"/>
    </source>
</evidence>
<reference evidence="1 2" key="1">
    <citation type="submission" date="2021-06" db="EMBL/GenBank/DDBJ databases">
        <authorList>
            <person name="Palmer J.M."/>
        </authorList>
    </citation>
    <scope>NUCLEOTIDE SEQUENCE [LARGE SCALE GENOMIC DNA]</scope>
    <source>
        <strain evidence="1 2">XC_2019</strain>
        <tissue evidence="1">Muscle</tissue>
    </source>
</reference>
<accession>A0ABV0S160</accession>
<feature type="non-terminal residue" evidence="1">
    <location>
        <position position="88"/>
    </location>
</feature>
<comment type="caution">
    <text evidence="1">The sequence shown here is derived from an EMBL/GenBank/DDBJ whole genome shotgun (WGS) entry which is preliminary data.</text>
</comment>